<accession>A0A1X0EM87</accession>
<evidence type="ECO:0000313" key="2">
    <source>
        <dbReference type="EMBL" id="ORA85813.1"/>
    </source>
</evidence>
<proteinExistence type="predicted"/>
<dbReference type="SUPFAM" id="SSF53098">
    <property type="entry name" value="Ribonuclease H-like"/>
    <property type="match status" value="1"/>
</dbReference>
<dbReference type="InterPro" id="IPR002559">
    <property type="entry name" value="Transposase_11"/>
</dbReference>
<keyword evidence="3" id="KW-1185">Reference proteome</keyword>
<protein>
    <submittedName>
        <fullName evidence="2">Transposase</fullName>
    </submittedName>
</protein>
<dbReference type="InterPro" id="IPR047654">
    <property type="entry name" value="IS1634_transpos"/>
</dbReference>
<dbReference type="GO" id="GO:0004803">
    <property type="term" value="F:transposase activity"/>
    <property type="evidence" value="ECO:0007669"/>
    <property type="project" value="InterPro"/>
</dbReference>
<gene>
    <name evidence="2" type="ORF">BST27_30505</name>
</gene>
<dbReference type="AlphaFoldDB" id="A0A1X0EM87"/>
<comment type="caution">
    <text evidence="2">The sequence shown here is derived from an EMBL/GenBank/DDBJ whole genome shotgun (WGS) entry which is preliminary data.</text>
</comment>
<dbReference type="GO" id="GO:0003677">
    <property type="term" value="F:DNA binding"/>
    <property type="evidence" value="ECO:0007669"/>
    <property type="project" value="InterPro"/>
</dbReference>
<dbReference type="Proteomes" id="UP000192739">
    <property type="component" value="Unassembled WGS sequence"/>
</dbReference>
<dbReference type="Pfam" id="PF01609">
    <property type="entry name" value="DDE_Tnp_1"/>
    <property type="match status" value="1"/>
</dbReference>
<dbReference type="PANTHER" id="PTHR34614:SF2">
    <property type="entry name" value="TRANSPOSASE IS4-LIKE DOMAIN-CONTAINING PROTEIN"/>
    <property type="match status" value="1"/>
</dbReference>
<evidence type="ECO:0000313" key="3">
    <source>
        <dbReference type="Proteomes" id="UP000192739"/>
    </source>
</evidence>
<dbReference type="EMBL" id="MVHT01000237">
    <property type="protein sequence ID" value="ORA85813.1"/>
    <property type="molecule type" value="Genomic_DNA"/>
</dbReference>
<sequence>MVLFDVSTLYFETDAGDGFREPGFSKERRLEPQITLGLLTDADGFPLTVAAFEGNKAETATMLPVINAFKAAHHLSDVTVVADAGMISEANQIAIKAAGLSFILGTRIPYLPDVVREWHDQHKDEAVPDGLVLTQPWPATAAEKTRGIPDRVVYYQFRTDRARRTLRGIDEQIRKAERAVDGHVPVKRNRYIQLTGATKSINRTLETKTRALAGWKGYTTNLTTASSTFVIDAYHQLWRIEKSFRMSKHDLQARPIYHHLRDSIEAHLSIVVAAMAVSHYIEAQTGWSIKKFVRTARRYRTVKIQAGNHTLTAADPLPDDLRIALLEIRADGAH</sequence>
<dbReference type="GO" id="GO:0006313">
    <property type="term" value="P:DNA transposition"/>
    <property type="evidence" value="ECO:0007669"/>
    <property type="project" value="InterPro"/>
</dbReference>
<dbReference type="InterPro" id="IPR012337">
    <property type="entry name" value="RNaseH-like_sf"/>
</dbReference>
<feature type="domain" description="Transposase IS4-like" evidence="1">
    <location>
        <begin position="7"/>
        <end position="274"/>
    </location>
</feature>
<organism evidence="2 3">
    <name type="scientific">Mycobacterium intermedium</name>
    <dbReference type="NCBI Taxonomy" id="28445"/>
    <lineage>
        <taxon>Bacteria</taxon>
        <taxon>Bacillati</taxon>
        <taxon>Actinomycetota</taxon>
        <taxon>Actinomycetes</taxon>
        <taxon>Mycobacteriales</taxon>
        <taxon>Mycobacteriaceae</taxon>
        <taxon>Mycobacterium</taxon>
        <taxon>Mycobacterium simiae complex</taxon>
    </lineage>
</organism>
<name>A0A1X0EM87_MYCIE</name>
<evidence type="ECO:0000259" key="1">
    <source>
        <dbReference type="Pfam" id="PF01609"/>
    </source>
</evidence>
<dbReference type="NCBIfam" id="NF033559">
    <property type="entry name" value="transpos_IS1634"/>
    <property type="match status" value="1"/>
</dbReference>
<reference evidence="2 3" key="1">
    <citation type="submission" date="2017-02" db="EMBL/GenBank/DDBJ databases">
        <title>The new phylogeny of genus Mycobacterium.</title>
        <authorList>
            <person name="Tortoli E."/>
            <person name="Trovato A."/>
            <person name="Cirillo D.M."/>
        </authorList>
    </citation>
    <scope>NUCLEOTIDE SEQUENCE [LARGE SCALE GENOMIC DNA]</scope>
    <source>
        <strain evidence="2 3">DSM 44049</strain>
    </source>
</reference>
<dbReference type="PANTHER" id="PTHR34614">
    <property type="match status" value="1"/>
</dbReference>